<feature type="domain" description="Integrase catalytic" evidence="2">
    <location>
        <begin position="125"/>
        <end position="315"/>
    </location>
</feature>
<sequence>MPGRHVTDHQARLFMKLRRDHPIDVAAAKAGMSRATGYCISEDPTPPSQKKGPRGRRRPDPLEAIFDSEVVPLLRTAPGLRPVAIFEELLRRHPELSSGIRRTLERRIRSWRALHGEEQEVIFRQSHEPGRMGLSDFTNMGAAGVTVLGQPLPHLLYHFRLPWSGFEHAHVILGGESFVALAEGLQNALWSVGGAPAFHRSDSLSAAFRNLDAEARTDLTKRYDGLCAHYRMTPTRNNKGVAHENGSIESAHGHLKNAIRDALLMRGSADFEDLGAYRAFIDEIVGRHNAARGKRIEAERAYLQELPERRTTDYEEVIVTVTSAGGFTLRKVFYTVPSRLIGHRLRVRLYDERLELFVGGTHLLNLPRGRGHPDGKHDQVVNYHHVIHSLRKKPMALLHLVYRDKLFPRGEYRRAFEALTARLPERQACKATVELLALAHERNCEVALAEDLAALLDVGDLPDLAVLRRKFSPDPASLPVVTVRATSLNSYEDLLGAGTDTGAYA</sequence>
<dbReference type="RefSeq" id="WP_194136502.1">
    <property type="nucleotide sequence ID" value="NZ_JADFFK010000017.1"/>
</dbReference>
<reference evidence="3 4" key="1">
    <citation type="journal article" date="2021" name="Int. J. Syst. Evol. Microbiol.">
        <title>Salipiger mangrovisoli sp. nov., isolated from mangrove soil and the proposal for the reclassification of Paraphaeobacter pallidus as Salipiger pallidus comb. nov.</title>
        <authorList>
            <person name="Du J."/>
            <person name="Liu Y."/>
            <person name="Pei T."/>
            <person name="Deng M.R."/>
            <person name="Zhu H."/>
        </authorList>
    </citation>
    <scope>NUCLEOTIDE SEQUENCE [LARGE SCALE GENOMIC DNA]</scope>
    <source>
        <strain evidence="3 4">6D45A</strain>
    </source>
</reference>
<gene>
    <name evidence="3" type="ORF">IQ782_20360</name>
</gene>
<evidence type="ECO:0000256" key="1">
    <source>
        <dbReference type="SAM" id="MobiDB-lite"/>
    </source>
</evidence>
<feature type="region of interest" description="Disordered" evidence="1">
    <location>
        <begin position="36"/>
        <end position="60"/>
    </location>
</feature>
<comment type="caution">
    <text evidence="3">The sequence shown here is derived from an EMBL/GenBank/DDBJ whole genome shotgun (WGS) entry which is preliminary data.</text>
</comment>
<keyword evidence="4" id="KW-1185">Reference proteome</keyword>
<evidence type="ECO:0000259" key="2">
    <source>
        <dbReference type="PROSITE" id="PS50994"/>
    </source>
</evidence>
<proteinExistence type="predicted"/>
<dbReference type="Proteomes" id="UP000607796">
    <property type="component" value="Unassembled WGS sequence"/>
</dbReference>
<dbReference type="EMBL" id="JADFFK010000017">
    <property type="protein sequence ID" value="MBE9639213.1"/>
    <property type="molecule type" value="Genomic_DNA"/>
</dbReference>
<evidence type="ECO:0000313" key="3">
    <source>
        <dbReference type="EMBL" id="MBE9639213.1"/>
    </source>
</evidence>
<accession>A0ABR9X6X0</accession>
<dbReference type="InterPro" id="IPR001584">
    <property type="entry name" value="Integrase_cat-core"/>
</dbReference>
<evidence type="ECO:0000313" key="4">
    <source>
        <dbReference type="Proteomes" id="UP000607796"/>
    </source>
</evidence>
<dbReference type="PROSITE" id="PS50994">
    <property type="entry name" value="INTEGRASE"/>
    <property type="match status" value="1"/>
</dbReference>
<organism evidence="3 4">
    <name type="scientific">Salipiger mangrovisoli</name>
    <dbReference type="NCBI Taxonomy" id="2865933"/>
    <lineage>
        <taxon>Bacteria</taxon>
        <taxon>Pseudomonadati</taxon>
        <taxon>Pseudomonadota</taxon>
        <taxon>Alphaproteobacteria</taxon>
        <taxon>Rhodobacterales</taxon>
        <taxon>Roseobacteraceae</taxon>
        <taxon>Salipiger</taxon>
    </lineage>
</organism>
<dbReference type="NCBIfam" id="NF033546">
    <property type="entry name" value="transpos_IS21"/>
    <property type="match status" value="1"/>
</dbReference>
<dbReference type="PANTHER" id="PTHR35004">
    <property type="entry name" value="TRANSPOSASE RV3428C-RELATED"/>
    <property type="match status" value="1"/>
</dbReference>
<dbReference type="PANTHER" id="PTHR35004:SF7">
    <property type="entry name" value="INTEGRASE PROTEIN"/>
    <property type="match status" value="1"/>
</dbReference>
<name>A0ABR9X6X0_9RHOB</name>
<protein>
    <submittedName>
        <fullName evidence="3">IS21 family transposase</fullName>
    </submittedName>
</protein>